<dbReference type="KEGG" id="tpol:Mal48_02210"/>
<gene>
    <name evidence="1" type="ORF">Mal48_02210</name>
</gene>
<sequence>MRLNGESAILAGEITSKETSFAGRSDRPREGTCHSCECVTVDNVTGENVLCVDFDVDQEAFKAARTSSVIALTSASMFPAGFCPALAGCCK</sequence>
<evidence type="ECO:0000313" key="1">
    <source>
        <dbReference type="EMBL" id="QDT30991.1"/>
    </source>
</evidence>
<dbReference type="EMBL" id="CP036267">
    <property type="protein sequence ID" value="QDT30991.1"/>
    <property type="molecule type" value="Genomic_DNA"/>
</dbReference>
<keyword evidence="2" id="KW-1185">Reference proteome</keyword>
<dbReference type="Proteomes" id="UP000315724">
    <property type="component" value="Chromosome"/>
</dbReference>
<dbReference type="AlphaFoldDB" id="A0A517QH85"/>
<accession>A0A517QH85</accession>
<organism evidence="1 2">
    <name type="scientific">Thalassoglobus polymorphus</name>
    <dbReference type="NCBI Taxonomy" id="2527994"/>
    <lineage>
        <taxon>Bacteria</taxon>
        <taxon>Pseudomonadati</taxon>
        <taxon>Planctomycetota</taxon>
        <taxon>Planctomycetia</taxon>
        <taxon>Planctomycetales</taxon>
        <taxon>Planctomycetaceae</taxon>
        <taxon>Thalassoglobus</taxon>
    </lineage>
</organism>
<protein>
    <submittedName>
        <fullName evidence="1">Uncharacterized protein</fullName>
    </submittedName>
</protein>
<evidence type="ECO:0000313" key="2">
    <source>
        <dbReference type="Proteomes" id="UP000315724"/>
    </source>
</evidence>
<proteinExistence type="predicted"/>
<name>A0A517QH85_9PLAN</name>
<reference evidence="1 2" key="1">
    <citation type="submission" date="2019-02" db="EMBL/GenBank/DDBJ databases">
        <title>Deep-cultivation of Planctomycetes and their phenomic and genomic characterization uncovers novel biology.</title>
        <authorList>
            <person name="Wiegand S."/>
            <person name="Jogler M."/>
            <person name="Boedeker C."/>
            <person name="Pinto D."/>
            <person name="Vollmers J."/>
            <person name="Rivas-Marin E."/>
            <person name="Kohn T."/>
            <person name="Peeters S.H."/>
            <person name="Heuer A."/>
            <person name="Rast P."/>
            <person name="Oberbeckmann S."/>
            <person name="Bunk B."/>
            <person name="Jeske O."/>
            <person name="Meyerdierks A."/>
            <person name="Storesund J.E."/>
            <person name="Kallscheuer N."/>
            <person name="Luecker S."/>
            <person name="Lage O.M."/>
            <person name="Pohl T."/>
            <person name="Merkel B.J."/>
            <person name="Hornburger P."/>
            <person name="Mueller R.-W."/>
            <person name="Bruemmer F."/>
            <person name="Labrenz M."/>
            <person name="Spormann A.M."/>
            <person name="Op den Camp H."/>
            <person name="Overmann J."/>
            <person name="Amann R."/>
            <person name="Jetten M.S.M."/>
            <person name="Mascher T."/>
            <person name="Medema M.H."/>
            <person name="Devos D.P."/>
            <person name="Kaster A.-K."/>
            <person name="Ovreas L."/>
            <person name="Rohde M."/>
            <person name="Galperin M.Y."/>
            <person name="Jogler C."/>
        </authorList>
    </citation>
    <scope>NUCLEOTIDE SEQUENCE [LARGE SCALE GENOMIC DNA]</scope>
    <source>
        <strain evidence="1 2">Mal48</strain>
    </source>
</reference>